<proteinExistence type="predicted"/>
<dbReference type="AlphaFoldDB" id="A0A6A6U0X8"/>
<evidence type="ECO:0000313" key="3">
    <source>
        <dbReference type="Proteomes" id="UP000799302"/>
    </source>
</evidence>
<dbReference type="EMBL" id="MU004242">
    <property type="protein sequence ID" value="KAF2664594.1"/>
    <property type="molecule type" value="Genomic_DNA"/>
</dbReference>
<protein>
    <recommendedName>
        <fullName evidence="4">Alpha/beta-hydrolase</fullName>
    </recommendedName>
</protein>
<evidence type="ECO:0000256" key="1">
    <source>
        <dbReference type="SAM" id="SignalP"/>
    </source>
</evidence>
<dbReference type="Gene3D" id="3.40.50.1820">
    <property type="entry name" value="alpha/beta hydrolase"/>
    <property type="match status" value="1"/>
</dbReference>
<accession>A0A6A6U0X8</accession>
<reference evidence="2" key="1">
    <citation type="journal article" date="2020" name="Stud. Mycol.">
        <title>101 Dothideomycetes genomes: a test case for predicting lifestyles and emergence of pathogens.</title>
        <authorList>
            <person name="Haridas S."/>
            <person name="Albert R."/>
            <person name="Binder M."/>
            <person name="Bloem J."/>
            <person name="Labutti K."/>
            <person name="Salamov A."/>
            <person name="Andreopoulos B."/>
            <person name="Baker S."/>
            <person name="Barry K."/>
            <person name="Bills G."/>
            <person name="Bluhm B."/>
            <person name="Cannon C."/>
            <person name="Castanera R."/>
            <person name="Culley D."/>
            <person name="Daum C."/>
            <person name="Ezra D."/>
            <person name="Gonzalez J."/>
            <person name="Henrissat B."/>
            <person name="Kuo A."/>
            <person name="Liang C."/>
            <person name="Lipzen A."/>
            <person name="Lutzoni F."/>
            <person name="Magnuson J."/>
            <person name="Mondo S."/>
            <person name="Nolan M."/>
            <person name="Ohm R."/>
            <person name="Pangilinan J."/>
            <person name="Park H.-J."/>
            <person name="Ramirez L."/>
            <person name="Alfaro M."/>
            <person name="Sun H."/>
            <person name="Tritt A."/>
            <person name="Yoshinaga Y."/>
            <person name="Zwiers L.-H."/>
            <person name="Turgeon B."/>
            <person name="Goodwin S."/>
            <person name="Spatafora J."/>
            <person name="Crous P."/>
            <person name="Grigoriev I."/>
        </authorList>
    </citation>
    <scope>NUCLEOTIDE SEQUENCE</scope>
    <source>
        <strain evidence="2">CBS 115976</strain>
    </source>
</reference>
<dbReference type="PANTHER" id="PTHR33428">
    <property type="entry name" value="CHLOROPHYLLASE-2, CHLOROPLASTIC"/>
    <property type="match status" value="1"/>
</dbReference>
<keyword evidence="3" id="KW-1185">Reference proteome</keyword>
<feature type="chain" id="PRO_5025572661" description="Alpha/beta-hydrolase" evidence="1">
    <location>
        <begin position="19"/>
        <end position="277"/>
    </location>
</feature>
<organism evidence="2 3">
    <name type="scientific">Microthyrium microscopicum</name>
    <dbReference type="NCBI Taxonomy" id="703497"/>
    <lineage>
        <taxon>Eukaryota</taxon>
        <taxon>Fungi</taxon>
        <taxon>Dikarya</taxon>
        <taxon>Ascomycota</taxon>
        <taxon>Pezizomycotina</taxon>
        <taxon>Dothideomycetes</taxon>
        <taxon>Dothideomycetes incertae sedis</taxon>
        <taxon>Microthyriales</taxon>
        <taxon>Microthyriaceae</taxon>
        <taxon>Microthyrium</taxon>
    </lineage>
</organism>
<dbReference type="OrthoDB" id="2141514at2759"/>
<evidence type="ECO:0008006" key="4">
    <source>
        <dbReference type="Google" id="ProtNLM"/>
    </source>
</evidence>
<keyword evidence="1" id="KW-0732">Signal</keyword>
<sequence length="277" mass="28658">MYIPFIATALVAAISVSAQGKGKYPAGIVADPNFPKHTVYAPKDTSVKTPILVWGESGCINNGGVMSAFLTQIASQGVTVFANGPRSGGGGGQTLKNNLMKEALDILDTKASDPKYAHLDLTRVAAGGQSCGGLEAAVMALDKRVKFIGMFNQGGTDANKKGLPVPNNGNVPDGSKFNVPTFFFAGGPSDNPGQNGAKDYEKMPAGVPAWLGNYASRGHGGTYSEANGGTYGVVGANWVKFVFFGDKEAAEFFKAGKAAGLGWSGIKSKNLDKLPVS</sequence>
<dbReference type="SUPFAM" id="SSF53474">
    <property type="entry name" value="alpha/beta-Hydrolases"/>
    <property type="match status" value="1"/>
</dbReference>
<dbReference type="Proteomes" id="UP000799302">
    <property type="component" value="Unassembled WGS sequence"/>
</dbReference>
<name>A0A6A6U0X8_9PEZI</name>
<gene>
    <name evidence="2" type="ORF">BT63DRAFT_483289</name>
</gene>
<evidence type="ECO:0000313" key="2">
    <source>
        <dbReference type="EMBL" id="KAF2664594.1"/>
    </source>
</evidence>
<dbReference type="InterPro" id="IPR029058">
    <property type="entry name" value="AB_hydrolase_fold"/>
</dbReference>
<dbReference type="PANTHER" id="PTHR33428:SF14">
    <property type="entry name" value="CARBOXYLESTERASE TYPE B DOMAIN-CONTAINING PROTEIN"/>
    <property type="match status" value="1"/>
</dbReference>
<feature type="signal peptide" evidence="1">
    <location>
        <begin position="1"/>
        <end position="18"/>
    </location>
</feature>